<keyword evidence="3" id="KW-0804">Transcription</keyword>
<dbReference type="PANTHER" id="PTHR46796:SF12">
    <property type="entry name" value="HTH-TYPE DNA-BINDING TRANSCRIPTIONAL ACTIVATOR EUTR"/>
    <property type="match status" value="1"/>
</dbReference>
<dbReference type="InterPro" id="IPR009057">
    <property type="entry name" value="Homeodomain-like_sf"/>
</dbReference>
<feature type="compositionally biased region" description="Polar residues" evidence="4">
    <location>
        <begin position="11"/>
        <end position="20"/>
    </location>
</feature>
<dbReference type="EMBL" id="FQVU01000001">
    <property type="protein sequence ID" value="SHF71495.1"/>
    <property type="molecule type" value="Genomic_DNA"/>
</dbReference>
<dbReference type="InterPro" id="IPR050204">
    <property type="entry name" value="AraC_XylS_family_regulators"/>
</dbReference>
<dbReference type="Pfam" id="PF14525">
    <property type="entry name" value="AraC_binding_2"/>
    <property type="match status" value="1"/>
</dbReference>
<evidence type="ECO:0000256" key="1">
    <source>
        <dbReference type="ARBA" id="ARBA00023015"/>
    </source>
</evidence>
<dbReference type="InterPro" id="IPR035418">
    <property type="entry name" value="AraC-bd_2"/>
</dbReference>
<dbReference type="Gene3D" id="1.10.10.60">
    <property type="entry name" value="Homeodomain-like"/>
    <property type="match status" value="1"/>
</dbReference>
<accession>A0A1M5DX24</accession>
<dbReference type="AlphaFoldDB" id="A0A1M5DX24"/>
<keyword evidence="2 6" id="KW-0238">DNA-binding</keyword>
<evidence type="ECO:0000259" key="5">
    <source>
        <dbReference type="PROSITE" id="PS01124"/>
    </source>
</evidence>
<dbReference type="SMART" id="SM00342">
    <property type="entry name" value="HTH_ARAC"/>
    <property type="match status" value="1"/>
</dbReference>
<evidence type="ECO:0000256" key="2">
    <source>
        <dbReference type="ARBA" id="ARBA00023125"/>
    </source>
</evidence>
<dbReference type="Pfam" id="PF12833">
    <property type="entry name" value="HTH_18"/>
    <property type="match status" value="1"/>
</dbReference>
<dbReference type="PANTHER" id="PTHR46796">
    <property type="entry name" value="HTH-TYPE TRANSCRIPTIONAL ACTIVATOR RHAS-RELATED"/>
    <property type="match status" value="1"/>
</dbReference>
<dbReference type="GO" id="GO:0003700">
    <property type="term" value="F:DNA-binding transcription factor activity"/>
    <property type="evidence" value="ECO:0007669"/>
    <property type="project" value="InterPro"/>
</dbReference>
<proteinExistence type="predicted"/>
<dbReference type="GO" id="GO:0043565">
    <property type="term" value="F:sequence-specific DNA binding"/>
    <property type="evidence" value="ECO:0007669"/>
    <property type="project" value="InterPro"/>
</dbReference>
<evidence type="ECO:0000313" key="7">
    <source>
        <dbReference type="Proteomes" id="UP000186132"/>
    </source>
</evidence>
<dbReference type="OrthoDB" id="5464689at2"/>
<feature type="domain" description="HTH araC/xylS-type" evidence="5">
    <location>
        <begin position="229"/>
        <end position="331"/>
    </location>
</feature>
<reference evidence="6 7" key="1">
    <citation type="submission" date="2016-11" db="EMBL/GenBank/DDBJ databases">
        <authorList>
            <person name="Jaros S."/>
            <person name="Januszkiewicz K."/>
            <person name="Wedrychowicz H."/>
        </authorList>
    </citation>
    <scope>NUCLEOTIDE SEQUENCE [LARGE SCALE GENOMIC DNA]</scope>
    <source>
        <strain evidence="6 7">DSM 45627</strain>
    </source>
</reference>
<evidence type="ECO:0000256" key="3">
    <source>
        <dbReference type="ARBA" id="ARBA00023163"/>
    </source>
</evidence>
<organism evidence="6 7">
    <name type="scientific">Jatrophihabitans endophyticus</name>
    <dbReference type="NCBI Taxonomy" id="1206085"/>
    <lineage>
        <taxon>Bacteria</taxon>
        <taxon>Bacillati</taxon>
        <taxon>Actinomycetota</taxon>
        <taxon>Actinomycetes</taxon>
        <taxon>Jatrophihabitantales</taxon>
        <taxon>Jatrophihabitantaceae</taxon>
        <taxon>Jatrophihabitans</taxon>
    </lineage>
</organism>
<dbReference type="RefSeq" id="WP_073385979.1">
    <property type="nucleotide sequence ID" value="NZ_FQVU01000001.1"/>
</dbReference>
<gene>
    <name evidence="6" type="ORF">SAMN05443575_0718</name>
</gene>
<name>A0A1M5DX24_9ACTN</name>
<evidence type="ECO:0000256" key="4">
    <source>
        <dbReference type="SAM" id="MobiDB-lite"/>
    </source>
</evidence>
<sequence>MTESVPPAESTAPTRFTYSTDDPAAAREYIGKLAAPNVPTVFGSPEQFRFRVTSVRLDRFRIQSFEHSMAGRTTVDPEGAVTVGHLLGGSLEFVHGGHTVRVNRGESHLYQAHGPVEVRWSDVRIGVVRLALSEVEELAAEVCGVDAAELRFTDAKPRSPEAERYWQSLVRMVNREILPNEFATGSEIIQESMGRMLGVALLQTFPNTAIAGGSGLTRASGRIPPAALRRAVEYIQENAAEAISMADIAKVARVTPRSLQHGFRRTWDTTPTSYLRQVRLERAHRDLQAADPSRGDTVAAVASRWGFGNVGRFAARYREAYGRTPHEVLRS</sequence>
<dbReference type="PROSITE" id="PS01124">
    <property type="entry name" value="HTH_ARAC_FAMILY_2"/>
    <property type="match status" value="1"/>
</dbReference>
<dbReference type="STRING" id="1206085.SAMN05443575_0718"/>
<evidence type="ECO:0000313" key="6">
    <source>
        <dbReference type="EMBL" id="SHF71495.1"/>
    </source>
</evidence>
<dbReference type="SUPFAM" id="SSF46689">
    <property type="entry name" value="Homeodomain-like"/>
    <property type="match status" value="2"/>
</dbReference>
<feature type="region of interest" description="Disordered" evidence="4">
    <location>
        <begin position="1"/>
        <end position="20"/>
    </location>
</feature>
<dbReference type="InterPro" id="IPR018060">
    <property type="entry name" value="HTH_AraC"/>
</dbReference>
<protein>
    <submittedName>
        <fullName evidence="6">AraC-type DNA-binding protein</fullName>
    </submittedName>
</protein>
<dbReference type="Proteomes" id="UP000186132">
    <property type="component" value="Unassembled WGS sequence"/>
</dbReference>
<keyword evidence="1" id="KW-0805">Transcription regulation</keyword>
<keyword evidence="7" id="KW-1185">Reference proteome</keyword>